<evidence type="ECO:0000256" key="3">
    <source>
        <dbReference type="ARBA" id="ARBA00022723"/>
    </source>
</evidence>
<evidence type="ECO:0000256" key="5">
    <source>
        <dbReference type="ARBA" id="ARBA00023004"/>
    </source>
</evidence>
<dbReference type="GO" id="GO:0020037">
    <property type="term" value="F:heme binding"/>
    <property type="evidence" value="ECO:0007669"/>
    <property type="project" value="InterPro"/>
</dbReference>
<dbReference type="PANTHER" id="PTHR33751">
    <property type="entry name" value="CBB3-TYPE CYTOCHROME C OXIDASE SUBUNIT FIXP"/>
    <property type="match status" value="1"/>
</dbReference>
<keyword evidence="1" id="KW-0813">Transport</keyword>
<dbReference type="GO" id="GO:0009055">
    <property type="term" value="F:electron transfer activity"/>
    <property type="evidence" value="ECO:0007669"/>
    <property type="project" value="InterPro"/>
</dbReference>
<name>A0A3B0ZY69_9ZZZZ</name>
<reference evidence="7" key="1">
    <citation type="submission" date="2018-06" db="EMBL/GenBank/DDBJ databases">
        <authorList>
            <person name="Zhirakovskaya E."/>
        </authorList>
    </citation>
    <scope>NUCLEOTIDE SEQUENCE</scope>
</reference>
<dbReference type="EMBL" id="UOFU01000147">
    <property type="protein sequence ID" value="VAW98508.1"/>
    <property type="molecule type" value="Genomic_DNA"/>
</dbReference>
<dbReference type="Pfam" id="PF00034">
    <property type="entry name" value="Cytochrom_C"/>
    <property type="match status" value="1"/>
</dbReference>
<evidence type="ECO:0000256" key="4">
    <source>
        <dbReference type="ARBA" id="ARBA00022982"/>
    </source>
</evidence>
<keyword evidence="2" id="KW-0349">Heme</keyword>
<dbReference type="InterPro" id="IPR036909">
    <property type="entry name" value="Cyt_c-like_dom_sf"/>
</dbReference>
<keyword evidence="4" id="KW-0249">Electron transport</keyword>
<evidence type="ECO:0000259" key="6">
    <source>
        <dbReference type="PROSITE" id="PS51007"/>
    </source>
</evidence>
<organism evidence="7">
    <name type="scientific">hydrothermal vent metagenome</name>
    <dbReference type="NCBI Taxonomy" id="652676"/>
    <lineage>
        <taxon>unclassified sequences</taxon>
        <taxon>metagenomes</taxon>
        <taxon>ecological metagenomes</taxon>
    </lineage>
</organism>
<dbReference type="InterPro" id="IPR009056">
    <property type="entry name" value="Cyt_c-like_dom"/>
</dbReference>
<dbReference type="AlphaFoldDB" id="A0A3B0ZY69"/>
<keyword evidence="3" id="KW-0479">Metal-binding</keyword>
<dbReference type="SUPFAM" id="SSF46626">
    <property type="entry name" value="Cytochrome c"/>
    <property type="match status" value="2"/>
</dbReference>
<gene>
    <name evidence="7" type="ORF">MNBD_GAMMA20-1530</name>
</gene>
<keyword evidence="5" id="KW-0408">Iron</keyword>
<proteinExistence type="predicted"/>
<dbReference type="InterPro" id="IPR050597">
    <property type="entry name" value="Cytochrome_c_Oxidase_Subunit"/>
</dbReference>
<evidence type="ECO:0000256" key="1">
    <source>
        <dbReference type="ARBA" id="ARBA00022448"/>
    </source>
</evidence>
<protein>
    <submittedName>
        <fullName evidence="7">Cytochrome c4</fullName>
    </submittedName>
</protein>
<accession>A0A3B0ZY69</accession>
<evidence type="ECO:0000313" key="7">
    <source>
        <dbReference type="EMBL" id="VAW98508.1"/>
    </source>
</evidence>
<dbReference type="PANTHER" id="PTHR33751:SF9">
    <property type="entry name" value="CYTOCHROME C4"/>
    <property type="match status" value="1"/>
</dbReference>
<dbReference type="Gene3D" id="1.10.760.10">
    <property type="entry name" value="Cytochrome c-like domain"/>
    <property type="match status" value="2"/>
</dbReference>
<sequence length="195" mass="21404">MEKVSFYYALQEPGKRQNTAEGDPAAGHRLSESCAMCHGEGGISKDPFTPSLAGQDARYLVHATQAYASGVYQNDKMQSPAQALSETEIRDLSAYYAAQPPQRSETWPPEPPQFLIKERCDRCHGERGFSTHPGNPRLAGQSEAYLILAMQEYQDGTRTSQTMHAMADVLSLLEIKAVAAYYARQTADGEENGAP</sequence>
<evidence type="ECO:0000256" key="2">
    <source>
        <dbReference type="ARBA" id="ARBA00022617"/>
    </source>
</evidence>
<dbReference type="GO" id="GO:0046872">
    <property type="term" value="F:metal ion binding"/>
    <property type="evidence" value="ECO:0007669"/>
    <property type="project" value="UniProtKB-KW"/>
</dbReference>
<feature type="domain" description="Cytochrome c" evidence="6">
    <location>
        <begin position="22"/>
        <end position="100"/>
    </location>
</feature>
<dbReference type="PROSITE" id="PS51007">
    <property type="entry name" value="CYTC"/>
    <property type="match status" value="1"/>
</dbReference>